<accession>A0A2H1VUJ4</accession>
<organism evidence="5">
    <name type="scientific">Spodoptera frugiperda</name>
    <name type="common">Fall armyworm</name>
    <dbReference type="NCBI Taxonomy" id="7108"/>
    <lineage>
        <taxon>Eukaryota</taxon>
        <taxon>Metazoa</taxon>
        <taxon>Ecdysozoa</taxon>
        <taxon>Arthropoda</taxon>
        <taxon>Hexapoda</taxon>
        <taxon>Insecta</taxon>
        <taxon>Pterygota</taxon>
        <taxon>Neoptera</taxon>
        <taxon>Endopterygota</taxon>
        <taxon>Lepidoptera</taxon>
        <taxon>Glossata</taxon>
        <taxon>Ditrysia</taxon>
        <taxon>Noctuoidea</taxon>
        <taxon>Noctuidae</taxon>
        <taxon>Amphipyrinae</taxon>
        <taxon>Spodoptera</taxon>
    </lineage>
</organism>
<evidence type="ECO:0000256" key="1">
    <source>
        <dbReference type="ARBA" id="ARBA00022723"/>
    </source>
</evidence>
<evidence type="ECO:0000256" key="3">
    <source>
        <dbReference type="ARBA" id="ARBA00022833"/>
    </source>
</evidence>
<proteinExistence type="predicted"/>
<dbReference type="AlphaFoldDB" id="A0A2H1VUJ4"/>
<evidence type="ECO:0000313" key="5">
    <source>
        <dbReference type="EMBL" id="SOQ44152.1"/>
    </source>
</evidence>
<protein>
    <submittedName>
        <fullName evidence="5">SFRICE_007504</fullName>
    </submittedName>
</protein>
<feature type="domain" description="FLYWCH-type" evidence="4">
    <location>
        <begin position="17"/>
        <end position="81"/>
    </location>
</feature>
<keyword evidence="1" id="KW-0479">Metal-binding</keyword>
<dbReference type="GO" id="GO:0008270">
    <property type="term" value="F:zinc ion binding"/>
    <property type="evidence" value="ECO:0007669"/>
    <property type="project" value="UniProtKB-KW"/>
</dbReference>
<name>A0A2H1VUJ4_SPOFR</name>
<sequence length="93" mass="10901">MQSYGYNCGKHHCCTFFITSRRGNTMINFQGYNFYLKKNSYTTGFQPKQRWVCTTHFGRGCKAIIYTIENVIVKVDNYHTHSPLPNPRFPNNP</sequence>
<evidence type="ECO:0000259" key="4">
    <source>
        <dbReference type="Pfam" id="PF04500"/>
    </source>
</evidence>
<dbReference type="EMBL" id="ODYU01004357">
    <property type="protein sequence ID" value="SOQ44152.1"/>
    <property type="molecule type" value="Genomic_DNA"/>
</dbReference>
<keyword evidence="3" id="KW-0862">Zinc</keyword>
<dbReference type="Pfam" id="PF04500">
    <property type="entry name" value="FLYWCH"/>
    <property type="match status" value="1"/>
</dbReference>
<dbReference type="Gene3D" id="2.20.25.240">
    <property type="match status" value="1"/>
</dbReference>
<gene>
    <name evidence="5" type="ORF">SFRICE_007504</name>
</gene>
<reference evidence="5" key="1">
    <citation type="submission" date="2016-07" db="EMBL/GenBank/DDBJ databases">
        <authorList>
            <person name="Bretaudeau A."/>
        </authorList>
    </citation>
    <scope>NUCLEOTIDE SEQUENCE</scope>
    <source>
        <strain evidence="5">Rice</strain>
        <tissue evidence="5">Whole body</tissue>
    </source>
</reference>
<evidence type="ECO:0000256" key="2">
    <source>
        <dbReference type="ARBA" id="ARBA00022771"/>
    </source>
</evidence>
<keyword evidence="2" id="KW-0863">Zinc-finger</keyword>
<dbReference type="InterPro" id="IPR007588">
    <property type="entry name" value="Znf_FLYWCH"/>
</dbReference>